<feature type="domain" description="N-acetyltransferase" evidence="3">
    <location>
        <begin position="6"/>
        <end position="147"/>
    </location>
</feature>
<dbReference type="EMBL" id="LR743510">
    <property type="protein sequence ID" value="CAA2138986.1"/>
    <property type="molecule type" value="Genomic_DNA"/>
</dbReference>
<dbReference type="RefSeq" id="WP_339159985.1">
    <property type="nucleotide sequence ID" value="NZ_LR743510.1"/>
</dbReference>
<gene>
    <name evidence="4" type="primary">mshD_1</name>
    <name evidence="4" type="ORF">MBLL_01403</name>
</gene>
<keyword evidence="1 4" id="KW-0808">Transferase</keyword>
<dbReference type="InterPro" id="IPR016181">
    <property type="entry name" value="Acyl_CoA_acyltransferase"/>
</dbReference>
<dbReference type="CDD" id="cd04301">
    <property type="entry name" value="NAT_SF"/>
    <property type="match status" value="1"/>
</dbReference>
<protein>
    <submittedName>
        <fullName evidence="4">Mycothiol acetyltransferase</fullName>
        <ecNumber evidence="4">2.3.1.189</ecNumber>
    </submittedName>
</protein>
<dbReference type="Gene3D" id="3.40.630.30">
    <property type="match status" value="1"/>
</dbReference>
<keyword evidence="4" id="KW-0614">Plasmid</keyword>
<geneLocation type="plasmid" evidence="4">
    <name>1</name>
</geneLocation>
<proteinExistence type="predicted"/>
<accession>A0A679K449</accession>
<dbReference type="PANTHER" id="PTHR43877">
    <property type="entry name" value="AMINOALKYLPHOSPHONATE N-ACETYLTRANSFERASE-RELATED-RELATED"/>
    <property type="match status" value="1"/>
</dbReference>
<name>A0A679K449_9HYPH</name>
<keyword evidence="2 4" id="KW-0012">Acyltransferase</keyword>
<dbReference type="AlphaFoldDB" id="A0A679K449"/>
<dbReference type="InterPro" id="IPR050832">
    <property type="entry name" value="Bact_Acetyltransf"/>
</dbReference>
<dbReference type="SUPFAM" id="SSF55729">
    <property type="entry name" value="Acyl-CoA N-acyltransferases (Nat)"/>
    <property type="match status" value="1"/>
</dbReference>
<evidence type="ECO:0000259" key="3">
    <source>
        <dbReference type="PROSITE" id="PS51186"/>
    </source>
</evidence>
<dbReference type="Pfam" id="PF00583">
    <property type="entry name" value="Acetyltransf_1"/>
    <property type="match status" value="1"/>
</dbReference>
<evidence type="ECO:0000256" key="1">
    <source>
        <dbReference type="ARBA" id="ARBA00022679"/>
    </source>
</evidence>
<organism evidence="4">
    <name type="scientific">Methylobacterium bullatum</name>
    <dbReference type="NCBI Taxonomy" id="570505"/>
    <lineage>
        <taxon>Bacteria</taxon>
        <taxon>Pseudomonadati</taxon>
        <taxon>Pseudomonadota</taxon>
        <taxon>Alphaproteobacteria</taxon>
        <taxon>Hyphomicrobiales</taxon>
        <taxon>Methylobacteriaceae</taxon>
        <taxon>Methylobacterium</taxon>
    </lineage>
</organism>
<dbReference type="InterPro" id="IPR000182">
    <property type="entry name" value="GNAT_dom"/>
</dbReference>
<dbReference type="GO" id="GO:0035447">
    <property type="term" value="F:mycothiol synthase activity"/>
    <property type="evidence" value="ECO:0007669"/>
    <property type="project" value="UniProtKB-EC"/>
</dbReference>
<dbReference type="PROSITE" id="PS51186">
    <property type="entry name" value="GNAT"/>
    <property type="match status" value="1"/>
</dbReference>
<evidence type="ECO:0000313" key="4">
    <source>
        <dbReference type="EMBL" id="CAA2138986.1"/>
    </source>
</evidence>
<evidence type="ECO:0000256" key="2">
    <source>
        <dbReference type="ARBA" id="ARBA00023315"/>
    </source>
</evidence>
<sequence length="154" mass="17172">MIGPQFRHNRSRPEDVLAHLTICDAAFTPPLSLRVALPDYAAKLVARAERFEMWENQTLVGLVAVYCDSAERDCAFVTSVSVLPNLTRAGLGRRLLEEAITHVRDLGFRRLALHVDRRAAALRLYCRLGFTADAGAGEVLYLSLDCLHSPEQRP</sequence>
<reference evidence="4" key="1">
    <citation type="submission" date="2019-12" db="EMBL/GenBank/DDBJ databases">
        <authorList>
            <person name="Cremers G."/>
        </authorList>
    </citation>
    <scope>NUCLEOTIDE SEQUENCE</scope>
    <source>
        <strain evidence="4">Mbul2</strain>
        <plasmid evidence="4">1</plasmid>
    </source>
</reference>
<dbReference type="EC" id="2.3.1.189" evidence="4"/>